<protein>
    <recommendedName>
        <fullName evidence="6 7">Glucose-methanol-choline oxidoreductase N-terminal domain-containing protein</fullName>
    </recommendedName>
</protein>
<dbReference type="InterPro" id="IPR012132">
    <property type="entry name" value="GMC_OxRdtase"/>
</dbReference>
<gene>
    <name evidence="8" type="ORF">ODALV1_LOCUS9584</name>
</gene>
<name>A0ABP1QBM6_9HEXA</name>
<evidence type="ECO:0000313" key="9">
    <source>
        <dbReference type="Proteomes" id="UP001642540"/>
    </source>
</evidence>
<evidence type="ECO:0000259" key="7">
    <source>
        <dbReference type="PROSITE" id="PS00624"/>
    </source>
</evidence>
<feature type="domain" description="Glucose-methanol-choline oxidoreductase N-terminal" evidence="7">
    <location>
        <begin position="310"/>
        <end position="324"/>
    </location>
</feature>
<comment type="similarity">
    <text evidence="2 5">Belongs to the GMC oxidoreductase family.</text>
</comment>
<keyword evidence="3 5" id="KW-0285">Flavoprotein</keyword>
<organism evidence="8 9">
    <name type="scientific">Orchesella dallaii</name>
    <dbReference type="NCBI Taxonomy" id="48710"/>
    <lineage>
        <taxon>Eukaryota</taxon>
        <taxon>Metazoa</taxon>
        <taxon>Ecdysozoa</taxon>
        <taxon>Arthropoda</taxon>
        <taxon>Hexapoda</taxon>
        <taxon>Collembola</taxon>
        <taxon>Entomobryomorpha</taxon>
        <taxon>Entomobryoidea</taxon>
        <taxon>Orchesellidae</taxon>
        <taxon>Orchesellinae</taxon>
        <taxon>Orchesella</taxon>
    </lineage>
</organism>
<dbReference type="PROSITE" id="PS00624">
    <property type="entry name" value="GMC_OXRED_2"/>
    <property type="match status" value="1"/>
</dbReference>
<comment type="caution">
    <text evidence="8">The sequence shown here is derived from an EMBL/GenBank/DDBJ whole genome shotgun (WGS) entry which is preliminary data.</text>
</comment>
<proteinExistence type="inferred from homology"/>
<keyword evidence="9" id="KW-1185">Reference proteome</keyword>
<reference evidence="8 9" key="1">
    <citation type="submission" date="2024-08" db="EMBL/GenBank/DDBJ databases">
        <authorList>
            <person name="Cucini C."/>
            <person name="Frati F."/>
        </authorList>
    </citation>
    <scope>NUCLEOTIDE SEQUENCE [LARGE SCALE GENOMIC DNA]</scope>
</reference>
<dbReference type="PANTHER" id="PTHR11552:SF147">
    <property type="entry name" value="CHOLINE DEHYDROGENASE, MITOCHONDRIAL"/>
    <property type="match status" value="1"/>
</dbReference>
<evidence type="ECO:0000256" key="1">
    <source>
        <dbReference type="ARBA" id="ARBA00001974"/>
    </source>
</evidence>
<dbReference type="Proteomes" id="UP001642540">
    <property type="component" value="Unassembled WGS sequence"/>
</dbReference>
<dbReference type="Gene3D" id="3.30.560.10">
    <property type="entry name" value="Glucose Oxidase, domain 3"/>
    <property type="match status" value="2"/>
</dbReference>
<comment type="cofactor">
    <cofactor evidence="1">
        <name>FAD</name>
        <dbReference type="ChEBI" id="CHEBI:57692"/>
    </cofactor>
</comment>
<dbReference type="InterPro" id="IPR007867">
    <property type="entry name" value="GMC_OxRtase_C"/>
</dbReference>
<dbReference type="PANTHER" id="PTHR11552">
    <property type="entry name" value="GLUCOSE-METHANOL-CHOLINE GMC OXIDOREDUCTASE"/>
    <property type="match status" value="1"/>
</dbReference>
<dbReference type="PIRSF" id="PIRSF000137">
    <property type="entry name" value="Alcohol_oxidase"/>
    <property type="match status" value="1"/>
</dbReference>
<evidence type="ECO:0000259" key="6">
    <source>
        <dbReference type="PROSITE" id="PS00623"/>
    </source>
</evidence>
<dbReference type="SUPFAM" id="SSF51905">
    <property type="entry name" value="FAD/NAD(P)-binding domain"/>
    <property type="match status" value="1"/>
</dbReference>
<dbReference type="PROSITE" id="PS00623">
    <property type="entry name" value="GMC_OXRED_1"/>
    <property type="match status" value="1"/>
</dbReference>
<keyword evidence="4 5" id="KW-0274">FAD</keyword>
<evidence type="ECO:0000256" key="3">
    <source>
        <dbReference type="ARBA" id="ARBA00022630"/>
    </source>
</evidence>
<evidence type="ECO:0000256" key="2">
    <source>
        <dbReference type="ARBA" id="ARBA00010790"/>
    </source>
</evidence>
<dbReference type="EMBL" id="CAXLJM020000028">
    <property type="protein sequence ID" value="CAL8097211.1"/>
    <property type="molecule type" value="Genomic_DNA"/>
</dbReference>
<sequence length="545" mass="60400">MASTVRYPIPPSFIDFAFKLTPIVIGIIGSLFRLNDYVFSGSLLRVANLKSCCDTFDFIIVGGGSAGSAIAARLSEDQSIKILLLEADGDPNPFTYLPAGVILTLKHPETDWDYRTVPQNGSALGLVNQQVNFPRGRGLGGSSNINFMIYNRGNPRDFDRWAQVTGDARWNYKNVEKYFHKIEDYNGYWSRSGYHGKGGPLSIESVNYAPGLNYVLDAAKEMGFEIRDMNQDQNQGFSPLDFTQKRGARYSTYRTYIKPALHRQNLVIFRYSLVTKIHFDEALRAVGVTFVRHGVKGYAHANKEIIVSGGAINSPHLLMLSGVGPRDHLIEHRIPPVVDLPVDLDVGALFSYAKDGSGTVSSPLGINALGLTSTSFAPSPNWPDIMYTVSSLGIFSGLPELMESRLSLKDAKIFLDPVLGEDSHFVLVSLGLPKSRGYIRLKDRNPMSKPLIDPRYYSDIENQDLKAMVEGTSLIIQLYENTTSLQKINAHLSHPYPGCDNFPFKRTAYVECLVKTLTFTLYHPSGTCAMGKLEDASTVVDSQLR</sequence>
<evidence type="ECO:0000256" key="4">
    <source>
        <dbReference type="ARBA" id="ARBA00022827"/>
    </source>
</evidence>
<accession>A0ABP1QBM6</accession>
<evidence type="ECO:0000256" key="5">
    <source>
        <dbReference type="RuleBase" id="RU003968"/>
    </source>
</evidence>
<dbReference type="InterPro" id="IPR036188">
    <property type="entry name" value="FAD/NAD-bd_sf"/>
</dbReference>
<dbReference type="InterPro" id="IPR000172">
    <property type="entry name" value="GMC_OxRdtase_N"/>
</dbReference>
<dbReference type="Pfam" id="PF05199">
    <property type="entry name" value="GMC_oxred_C"/>
    <property type="match status" value="1"/>
</dbReference>
<dbReference type="Gene3D" id="3.50.50.60">
    <property type="entry name" value="FAD/NAD(P)-binding domain"/>
    <property type="match status" value="2"/>
</dbReference>
<dbReference type="SUPFAM" id="SSF54373">
    <property type="entry name" value="FAD-linked reductases, C-terminal domain"/>
    <property type="match status" value="1"/>
</dbReference>
<dbReference type="Pfam" id="PF00732">
    <property type="entry name" value="GMC_oxred_N"/>
    <property type="match status" value="1"/>
</dbReference>
<feature type="domain" description="Glucose-methanol-choline oxidoreductase N-terminal" evidence="6">
    <location>
        <begin position="136"/>
        <end position="159"/>
    </location>
</feature>
<evidence type="ECO:0000313" key="8">
    <source>
        <dbReference type="EMBL" id="CAL8097211.1"/>
    </source>
</evidence>